<dbReference type="ExpressionAtlas" id="A0A2K3DTZ8">
    <property type="expression patterns" value="baseline"/>
</dbReference>
<dbReference type="Gramene" id="PNW83995">
    <property type="protein sequence ID" value="PNW83995"/>
    <property type="gene ID" value="CHLRE_04g212500v5"/>
</dbReference>
<proteinExistence type="predicted"/>
<keyword evidence="3" id="KW-1185">Reference proteome</keyword>
<dbReference type="Proteomes" id="UP000006906">
    <property type="component" value="Chromosome 4"/>
</dbReference>
<reference evidence="2 3" key="1">
    <citation type="journal article" date="2007" name="Science">
        <title>The Chlamydomonas genome reveals the evolution of key animal and plant functions.</title>
        <authorList>
            <person name="Merchant S.S."/>
            <person name="Prochnik S.E."/>
            <person name="Vallon O."/>
            <person name="Harris E.H."/>
            <person name="Karpowicz S.J."/>
            <person name="Witman G.B."/>
            <person name="Terry A."/>
            <person name="Salamov A."/>
            <person name="Fritz-Laylin L.K."/>
            <person name="Marechal-Drouard L."/>
            <person name="Marshall W.F."/>
            <person name="Qu L.H."/>
            <person name="Nelson D.R."/>
            <person name="Sanderfoot A.A."/>
            <person name="Spalding M.H."/>
            <person name="Kapitonov V.V."/>
            <person name="Ren Q."/>
            <person name="Ferris P."/>
            <person name="Lindquist E."/>
            <person name="Shapiro H."/>
            <person name="Lucas S.M."/>
            <person name="Grimwood J."/>
            <person name="Schmutz J."/>
            <person name="Cardol P."/>
            <person name="Cerutti H."/>
            <person name="Chanfreau G."/>
            <person name="Chen C.L."/>
            <person name="Cognat V."/>
            <person name="Croft M.T."/>
            <person name="Dent R."/>
            <person name="Dutcher S."/>
            <person name="Fernandez E."/>
            <person name="Fukuzawa H."/>
            <person name="Gonzalez-Ballester D."/>
            <person name="Gonzalez-Halphen D."/>
            <person name="Hallmann A."/>
            <person name="Hanikenne M."/>
            <person name="Hippler M."/>
            <person name="Inwood W."/>
            <person name="Jabbari K."/>
            <person name="Kalanon M."/>
            <person name="Kuras R."/>
            <person name="Lefebvre P.A."/>
            <person name="Lemaire S.D."/>
            <person name="Lobanov A.V."/>
            <person name="Lohr M."/>
            <person name="Manuell A."/>
            <person name="Meier I."/>
            <person name="Mets L."/>
            <person name="Mittag M."/>
            <person name="Mittelmeier T."/>
            <person name="Moroney J.V."/>
            <person name="Moseley J."/>
            <person name="Napoli C."/>
            <person name="Nedelcu A.M."/>
            <person name="Niyogi K."/>
            <person name="Novoselov S.V."/>
            <person name="Paulsen I.T."/>
            <person name="Pazour G."/>
            <person name="Purton S."/>
            <person name="Ral J.P."/>
            <person name="Riano-Pachon D.M."/>
            <person name="Riekhof W."/>
            <person name="Rymarquis L."/>
            <person name="Schroda M."/>
            <person name="Stern D."/>
            <person name="Umen J."/>
            <person name="Willows R."/>
            <person name="Wilson N."/>
            <person name="Zimmer S.L."/>
            <person name="Allmer J."/>
            <person name="Balk J."/>
            <person name="Bisova K."/>
            <person name="Chen C.J."/>
            <person name="Elias M."/>
            <person name="Gendler K."/>
            <person name="Hauser C."/>
            <person name="Lamb M.R."/>
            <person name="Ledford H."/>
            <person name="Long J.C."/>
            <person name="Minagawa J."/>
            <person name="Page M.D."/>
            <person name="Pan J."/>
            <person name="Pootakham W."/>
            <person name="Roje S."/>
            <person name="Rose A."/>
            <person name="Stahlberg E."/>
            <person name="Terauchi A.M."/>
            <person name="Yang P."/>
            <person name="Ball S."/>
            <person name="Bowler C."/>
            <person name="Dieckmann C.L."/>
            <person name="Gladyshev V.N."/>
            <person name="Green P."/>
            <person name="Jorgensen R."/>
            <person name="Mayfield S."/>
            <person name="Mueller-Roeber B."/>
            <person name="Rajamani S."/>
            <person name="Sayre R.T."/>
            <person name="Brokstein P."/>
            <person name="Dubchak I."/>
            <person name="Goodstein D."/>
            <person name="Hornick L."/>
            <person name="Huang Y.W."/>
            <person name="Jhaveri J."/>
            <person name="Luo Y."/>
            <person name="Martinez D."/>
            <person name="Ngau W.C."/>
            <person name="Otillar B."/>
            <person name="Poliakov A."/>
            <person name="Porter A."/>
            <person name="Szajkowski L."/>
            <person name="Werner G."/>
            <person name="Zhou K."/>
            <person name="Grigoriev I.V."/>
            <person name="Rokhsar D.S."/>
            <person name="Grossman A.R."/>
        </authorList>
    </citation>
    <scope>NUCLEOTIDE SEQUENCE [LARGE SCALE GENOMIC DNA]</scope>
    <source>
        <strain evidence="3">CC-503</strain>
    </source>
</reference>
<dbReference type="OrthoDB" id="199922at2759"/>
<dbReference type="PANTHER" id="PTHR34051:SF1">
    <property type="entry name" value="PROTEIN LOW PSII ACCUMULATION 3, CHLOROPLASTIC"/>
    <property type="match status" value="1"/>
</dbReference>
<dbReference type="FunCoup" id="A0A2K3DTZ8">
    <property type="interactions" value="548"/>
</dbReference>
<dbReference type="InParanoid" id="A0A2K3DTZ8"/>
<dbReference type="EMBL" id="CM008965">
    <property type="protein sequence ID" value="PNW83995.1"/>
    <property type="molecule type" value="Genomic_DNA"/>
</dbReference>
<dbReference type="KEGG" id="cre:CHLRE_04g212500v5"/>
<evidence type="ECO:0000259" key="1">
    <source>
        <dbReference type="Pfam" id="PF09353"/>
    </source>
</evidence>
<accession>A0A2K3DTZ8</accession>
<dbReference type="InterPro" id="IPR044687">
    <property type="entry name" value="LPA3"/>
</dbReference>
<dbReference type="AlphaFoldDB" id="A0A2K3DTZ8"/>
<gene>
    <name evidence="2" type="ORF">CHLRE_04g212500v5</name>
</gene>
<dbReference type="InterPro" id="IPR018962">
    <property type="entry name" value="DUF1995"/>
</dbReference>
<dbReference type="Pfam" id="PF09353">
    <property type="entry name" value="DUF1995"/>
    <property type="match status" value="1"/>
</dbReference>
<dbReference type="RefSeq" id="XP_042925158.1">
    <property type="nucleotide sequence ID" value="XM_043061617.1"/>
</dbReference>
<evidence type="ECO:0000313" key="2">
    <source>
        <dbReference type="EMBL" id="PNW83995.1"/>
    </source>
</evidence>
<dbReference type="PANTHER" id="PTHR34051">
    <property type="entry name" value="PROTEIN LOW PSII ACCUMULATION 3, CHLOROPLASTIC"/>
    <property type="match status" value="1"/>
</dbReference>
<protein>
    <recommendedName>
        <fullName evidence="1">DUF1995 domain-containing protein</fullName>
    </recommendedName>
</protein>
<organism evidence="2 3">
    <name type="scientific">Chlamydomonas reinhardtii</name>
    <name type="common">Chlamydomonas smithii</name>
    <dbReference type="NCBI Taxonomy" id="3055"/>
    <lineage>
        <taxon>Eukaryota</taxon>
        <taxon>Viridiplantae</taxon>
        <taxon>Chlorophyta</taxon>
        <taxon>core chlorophytes</taxon>
        <taxon>Chlorophyceae</taxon>
        <taxon>CS clade</taxon>
        <taxon>Chlamydomonadales</taxon>
        <taxon>Chlamydomonadaceae</taxon>
        <taxon>Chlamydomonas</taxon>
    </lineage>
</organism>
<feature type="domain" description="DUF1995" evidence="1">
    <location>
        <begin position="53"/>
        <end position="312"/>
    </location>
</feature>
<dbReference type="OMA" id="FWNAGEM"/>
<name>A0A2K3DTZ8_CHLRE</name>
<evidence type="ECO:0000313" key="3">
    <source>
        <dbReference type="Proteomes" id="UP000006906"/>
    </source>
</evidence>
<sequence length="321" mass="35652">MQALNHRANAYNTSSAARRGRAGAWARRAPIVVAAQNKQQEAATAVQTPAPFPTSYVMAMRQAQEAVKAALADGAKLVEVEFPSTTLSSVSGDGEGQNEMNASMGYLRTFLGGFRSRAASTRVFFPDNVELAVARSGQTEDPSAGRKALDPQFADVTFQLGYLTEQNAAWAMFGFYKSAFDPVKLVKDTDDLLVVAYPSFNPREELSAVYELYQQKAKARGMPIVIFNGELDRVRGGYYPSVFFPEIAKFGKELFPLMTTAYYIHNFKGTRPATLFRCYPGPWQLLVRNPLDEEDVRTVWSSERMPTLKEVALEILPSVWK</sequence>
<dbReference type="GeneID" id="5724226"/>
<dbReference type="PaxDb" id="3055-EDO99400"/>